<evidence type="ECO:0000313" key="3">
    <source>
        <dbReference type="RefSeq" id="XP_030759179.1"/>
    </source>
</evidence>
<dbReference type="KEGG" id="soy:115884667"/>
<feature type="region of interest" description="Disordered" evidence="1">
    <location>
        <begin position="197"/>
        <end position="223"/>
    </location>
</feature>
<evidence type="ECO:0000256" key="1">
    <source>
        <dbReference type="SAM" id="MobiDB-lite"/>
    </source>
</evidence>
<evidence type="ECO:0000313" key="2">
    <source>
        <dbReference type="Proteomes" id="UP000504635"/>
    </source>
</evidence>
<organism evidence="2 3">
    <name type="scientific">Sitophilus oryzae</name>
    <name type="common">Rice weevil</name>
    <name type="synonym">Curculio oryzae</name>
    <dbReference type="NCBI Taxonomy" id="7048"/>
    <lineage>
        <taxon>Eukaryota</taxon>
        <taxon>Metazoa</taxon>
        <taxon>Ecdysozoa</taxon>
        <taxon>Arthropoda</taxon>
        <taxon>Hexapoda</taxon>
        <taxon>Insecta</taxon>
        <taxon>Pterygota</taxon>
        <taxon>Neoptera</taxon>
        <taxon>Endopterygota</taxon>
        <taxon>Coleoptera</taxon>
        <taxon>Polyphaga</taxon>
        <taxon>Cucujiformia</taxon>
        <taxon>Curculionidae</taxon>
        <taxon>Dryophthorinae</taxon>
        <taxon>Sitophilus</taxon>
    </lineage>
</organism>
<dbReference type="InParanoid" id="A0A6J2Y7T8"/>
<accession>A0A6J2Y7T8</accession>
<reference evidence="3" key="1">
    <citation type="submission" date="2025-08" db="UniProtKB">
        <authorList>
            <consortium name="RefSeq"/>
        </authorList>
    </citation>
    <scope>IDENTIFICATION</scope>
    <source>
        <tissue evidence="3">Gonads</tissue>
    </source>
</reference>
<keyword evidence="2" id="KW-1185">Reference proteome</keyword>
<name>A0A6J2Y7T8_SITOR</name>
<dbReference type="RefSeq" id="XP_030759179.1">
    <property type="nucleotide sequence ID" value="XM_030903319.1"/>
</dbReference>
<proteinExistence type="predicted"/>
<feature type="region of interest" description="Disordered" evidence="1">
    <location>
        <begin position="1"/>
        <end position="103"/>
    </location>
</feature>
<feature type="compositionally biased region" description="Basic and acidic residues" evidence="1">
    <location>
        <begin position="1"/>
        <end position="38"/>
    </location>
</feature>
<gene>
    <name evidence="3" type="primary">LOC115884667</name>
</gene>
<dbReference type="GeneID" id="115884667"/>
<dbReference type="Proteomes" id="UP000504635">
    <property type="component" value="Unplaced"/>
</dbReference>
<feature type="compositionally biased region" description="Basic residues" evidence="1">
    <location>
        <begin position="64"/>
        <end position="80"/>
    </location>
</feature>
<sequence>MEDKDRAVFSDDEVEKKKREKDRMRYEGESNEEENGKENEDENKIDEGTNITLLEEEISNKGFTRARRRREKNKKKKSRNKQVNSSEDETQTDEDILSEDEGEIEIRKTYAQVTQVAKTVQERKTTANTKMEWKKPTNSINEVVVKGKDEKDKQVMRKIKSKLTSEELGSSGLKAVRELKNGLIILQCESEEQKRKVYDKLSKEKDLEAREGRKYKPKVRVTE</sequence>
<protein>
    <submittedName>
        <fullName evidence="3">DNA ligase 1-like</fullName>
    </submittedName>
</protein>
<feature type="compositionally biased region" description="Acidic residues" evidence="1">
    <location>
        <begin position="86"/>
        <end position="103"/>
    </location>
</feature>
<dbReference type="AlphaFoldDB" id="A0A6J2Y7T8"/>